<dbReference type="GO" id="GO:0061798">
    <property type="term" value="F:GTP 3',8'-cyclase activity"/>
    <property type="evidence" value="ECO:0007669"/>
    <property type="project" value="UniProtKB-EC"/>
</dbReference>
<dbReference type="PROSITE" id="PS01305">
    <property type="entry name" value="MOAA_NIFB_PQQE"/>
    <property type="match status" value="1"/>
</dbReference>
<evidence type="ECO:0000313" key="15">
    <source>
        <dbReference type="EMBL" id="CAB4985230.1"/>
    </source>
</evidence>
<evidence type="ECO:0000256" key="9">
    <source>
        <dbReference type="ARBA" id="ARBA00023134"/>
    </source>
</evidence>
<dbReference type="SFLD" id="SFLDS00029">
    <property type="entry name" value="Radical_SAM"/>
    <property type="match status" value="1"/>
</dbReference>
<keyword evidence="10" id="KW-0501">Molybdenum cofactor biosynthesis</keyword>
<dbReference type="SMART" id="SM00729">
    <property type="entry name" value="Elp3"/>
    <property type="match status" value="1"/>
</dbReference>
<keyword evidence="6" id="KW-0547">Nucleotide-binding</keyword>
<dbReference type="SFLD" id="SFLDG01067">
    <property type="entry name" value="SPASM/twitch_domain_containing"/>
    <property type="match status" value="1"/>
</dbReference>
<keyword evidence="11" id="KW-0456">Lyase</keyword>
<dbReference type="Pfam" id="PF06463">
    <property type="entry name" value="Mob_synth_C"/>
    <property type="match status" value="1"/>
</dbReference>
<sequence>MTTALIDPFNRQVKDLRISITDRCNFRCTYCMPEEGMKWMDRAELLTYEELTRVARVCVERWGFNAIRITGGEPTLRAHLPRLFEMLAPLGTDLAMTTNGVRLPEIAHDLAAAGLKRVNVSIDSLDPETFRRITQRDDLSRVLAGIAAALDAGLAPVKLNCVVMRGVNDHEVVDLAAFGRTHSVGVRFIEFMPLDAQGEWSRDQVVPAAEILAAIDEVFPLERASAAESDTSEPARLVRYQDGRGDVGVIASVTEPFCGDCDRVRLTADGKFRTCLFAHAETDLRAVLRSGATDDELAAVIAGAVATKTAGHRIGQVDFIPPARPMSQIGG</sequence>
<dbReference type="EMBL" id="CAFBOF010000042">
    <property type="protein sequence ID" value="CAB4985230.1"/>
    <property type="molecule type" value="Genomic_DNA"/>
</dbReference>
<dbReference type="EC" id="4.1.99.22" evidence="2"/>
<keyword evidence="7" id="KW-0408">Iron</keyword>
<evidence type="ECO:0000256" key="1">
    <source>
        <dbReference type="ARBA" id="ARBA00001966"/>
    </source>
</evidence>
<evidence type="ECO:0000256" key="3">
    <source>
        <dbReference type="ARBA" id="ARBA00022485"/>
    </source>
</evidence>
<proteinExistence type="inferred from homology"/>
<comment type="cofactor">
    <cofactor evidence="1">
        <name>[4Fe-4S] cluster</name>
        <dbReference type="ChEBI" id="CHEBI:49883"/>
    </cofactor>
</comment>
<dbReference type="InterPro" id="IPR040064">
    <property type="entry name" value="MoaA-like"/>
</dbReference>
<keyword evidence="4" id="KW-0949">S-adenosyl-L-methionine</keyword>
<dbReference type="InterPro" id="IPR007197">
    <property type="entry name" value="rSAM"/>
</dbReference>
<dbReference type="InterPro" id="IPR010505">
    <property type="entry name" value="MoaA_twitch"/>
</dbReference>
<dbReference type="SUPFAM" id="SSF102114">
    <property type="entry name" value="Radical SAM enzymes"/>
    <property type="match status" value="1"/>
</dbReference>
<accession>A0A6J7RSP1</accession>
<dbReference type="GO" id="GO:0046872">
    <property type="term" value="F:metal ion binding"/>
    <property type="evidence" value="ECO:0007669"/>
    <property type="project" value="UniProtKB-KW"/>
</dbReference>
<evidence type="ECO:0000256" key="5">
    <source>
        <dbReference type="ARBA" id="ARBA00022723"/>
    </source>
</evidence>
<keyword evidence="9" id="KW-0342">GTP-binding</keyword>
<dbReference type="InterPro" id="IPR013483">
    <property type="entry name" value="MoaA"/>
</dbReference>
<dbReference type="EMBL" id="CAFBPQ010000061">
    <property type="protein sequence ID" value="CAB5031440.1"/>
    <property type="molecule type" value="Genomic_DNA"/>
</dbReference>
<dbReference type="EMBL" id="CAEZYK010000012">
    <property type="protein sequence ID" value="CAB4717350.1"/>
    <property type="molecule type" value="Genomic_DNA"/>
</dbReference>
<dbReference type="SFLD" id="SFLDG01386">
    <property type="entry name" value="main_SPASM_domain-containing"/>
    <property type="match status" value="1"/>
</dbReference>
<reference evidence="16" key="1">
    <citation type="submission" date="2020-05" db="EMBL/GenBank/DDBJ databases">
        <authorList>
            <person name="Chiriac C."/>
            <person name="Salcher M."/>
            <person name="Ghai R."/>
            <person name="Kavagutti S V."/>
        </authorList>
    </citation>
    <scope>NUCLEOTIDE SEQUENCE</scope>
</reference>
<dbReference type="SFLD" id="SFLDG01383">
    <property type="entry name" value="cyclic_pyranopterin_phosphate"/>
    <property type="match status" value="1"/>
</dbReference>
<dbReference type="CDD" id="cd21117">
    <property type="entry name" value="Twitch_MoaA"/>
    <property type="match status" value="1"/>
</dbReference>
<dbReference type="HAMAP" id="MF_01225_B">
    <property type="entry name" value="MoaA_B"/>
    <property type="match status" value="1"/>
</dbReference>
<dbReference type="PANTHER" id="PTHR22960:SF0">
    <property type="entry name" value="MOLYBDENUM COFACTOR BIOSYNTHESIS PROTEIN 1"/>
    <property type="match status" value="1"/>
</dbReference>
<organism evidence="16">
    <name type="scientific">freshwater metagenome</name>
    <dbReference type="NCBI Taxonomy" id="449393"/>
    <lineage>
        <taxon>unclassified sequences</taxon>
        <taxon>metagenomes</taxon>
        <taxon>ecological metagenomes</taxon>
    </lineage>
</organism>
<dbReference type="AlphaFoldDB" id="A0A6J7RSP1"/>
<dbReference type="InterPro" id="IPR013785">
    <property type="entry name" value="Aldolase_TIM"/>
</dbReference>
<evidence type="ECO:0000256" key="2">
    <source>
        <dbReference type="ARBA" id="ARBA00012167"/>
    </source>
</evidence>
<gene>
    <name evidence="14" type="ORF">UFOPK2683_00360</name>
    <name evidence="15" type="ORF">UFOPK3897_01373</name>
    <name evidence="16" type="ORF">UFOPK4121_01419</name>
</gene>
<evidence type="ECO:0000313" key="14">
    <source>
        <dbReference type="EMBL" id="CAB4717350.1"/>
    </source>
</evidence>
<evidence type="ECO:0000256" key="8">
    <source>
        <dbReference type="ARBA" id="ARBA00023014"/>
    </source>
</evidence>
<dbReference type="NCBIfam" id="NF001199">
    <property type="entry name" value="PRK00164.2-1"/>
    <property type="match status" value="1"/>
</dbReference>
<evidence type="ECO:0000256" key="12">
    <source>
        <dbReference type="ARBA" id="ARBA00048697"/>
    </source>
</evidence>
<dbReference type="UniPathway" id="UPA00344"/>
<dbReference type="CDD" id="cd01335">
    <property type="entry name" value="Radical_SAM"/>
    <property type="match status" value="1"/>
</dbReference>
<dbReference type="Gene3D" id="3.20.20.70">
    <property type="entry name" value="Aldolase class I"/>
    <property type="match status" value="1"/>
</dbReference>
<comment type="catalytic activity">
    <reaction evidence="12">
        <text>GTP + AH2 + S-adenosyl-L-methionine = (8S)-3',8-cyclo-7,8-dihydroguanosine 5'-triphosphate + 5'-deoxyadenosine + L-methionine + A + H(+)</text>
        <dbReference type="Rhea" id="RHEA:49576"/>
        <dbReference type="ChEBI" id="CHEBI:13193"/>
        <dbReference type="ChEBI" id="CHEBI:15378"/>
        <dbReference type="ChEBI" id="CHEBI:17319"/>
        <dbReference type="ChEBI" id="CHEBI:17499"/>
        <dbReference type="ChEBI" id="CHEBI:37565"/>
        <dbReference type="ChEBI" id="CHEBI:57844"/>
        <dbReference type="ChEBI" id="CHEBI:59789"/>
        <dbReference type="ChEBI" id="CHEBI:131766"/>
        <dbReference type="EC" id="4.1.99.22"/>
    </reaction>
</comment>
<keyword evidence="5" id="KW-0479">Metal-binding</keyword>
<evidence type="ECO:0000259" key="13">
    <source>
        <dbReference type="PROSITE" id="PS51918"/>
    </source>
</evidence>
<dbReference type="InterPro" id="IPR058240">
    <property type="entry name" value="rSAM_sf"/>
</dbReference>
<dbReference type="PROSITE" id="PS51918">
    <property type="entry name" value="RADICAL_SAM"/>
    <property type="match status" value="1"/>
</dbReference>
<dbReference type="GO" id="GO:0061799">
    <property type="term" value="F:cyclic pyranopterin monophosphate synthase activity"/>
    <property type="evidence" value="ECO:0007669"/>
    <property type="project" value="TreeGrafter"/>
</dbReference>
<dbReference type="GO" id="GO:0051539">
    <property type="term" value="F:4 iron, 4 sulfur cluster binding"/>
    <property type="evidence" value="ECO:0007669"/>
    <property type="project" value="UniProtKB-KW"/>
</dbReference>
<dbReference type="GO" id="GO:0005525">
    <property type="term" value="F:GTP binding"/>
    <property type="evidence" value="ECO:0007669"/>
    <property type="project" value="UniProtKB-KW"/>
</dbReference>
<dbReference type="InterPro" id="IPR050105">
    <property type="entry name" value="MoCo_biosynth_MoaA/MoaC"/>
</dbReference>
<dbReference type="InterPro" id="IPR000385">
    <property type="entry name" value="MoaA_NifB_PqqE_Fe-S-bd_CS"/>
</dbReference>
<evidence type="ECO:0000256" key="10">
    <source>
        <dbReference type="ARBA" id="ARBA00023150"/>
    </source>
</evidence>
<evidence type="ECO:0000256" key="7">
    <source>
        <dbReference type="ARBA" id="ARBA00023004"/>
    </source>
</evidence>
<dbReference type="InterPro" id="IPR006638">
    <property type="entry name" value="Elp3/MiaA/NifB-like_rSAM"/>
</dbReference>
<dbReference type="Pfam" id="PF04055">
    <property type="entry name" value="Radical_SAM"/>
    <property type="match status" value="1"/>
</dbReference>
<name>A0A6J7RSP1_9ZZZZ</name>
<evidence type="ECO:0000313" key="16">
    <source>
        <dbReference type="EMBL" id="CAB5031440.1"/>
    </source>
</evidence>
<evidence type="ECO:0000256" key="6">
    <source>
        <dbReference type="ARBA" id="ARBA00022741"/>
    </source>
</evidence>
<dbReference type="GO" id="GO:0006777">
    <property type="term" value="P:Mo-molybdopterin cofactor biosynthetic process"/>
    <property type="evidence" value="ECO:0007669"/>
    <property type="project" value="UniProtKB-KW"/>
</dbReference>
<dbReference type="NCBIfam" id="TIGR02666">
    <property type="entry name" value="moaA"/>
    <property type="match status" value="1"/>
</dbReference>
<keyword evidence="8" id="KW-0411">Iron-sulfur</keyword>
<evidence type="ECO:0000256" key="4">
    <source>
        <dbReference type="ARBA" id="ARBA00022691"/>
    </source>
</evidence>
<dbReference type="PANTHER" id="PTHR22960">
    <property type="entry name" value="MOLYBDOPTERIN COFACTOR SYNTHESIS PROTEIN A"/>
    <property type="match status" value="1"/>
</dbReference>
<protein>
    <recommendedName>
        <fullName evidence="2">GTP 3',8-cyclase</fullName>
        <ecNumber evidence="2">4.1.99.22</ecNumber>
    </recommendedName>
</protein>
<keyword evidence="3" id="KW-0004">4Fe-4S</keyword>
<evidence type="ECO:0000256" key="11">
    <source>
        <dbReference type="ARBA" id="ARBA00023239"/>
    </source>
</evidence>
<feature type="domain" description="Radical SAM core" evidence="13">
    <location>
        <begin position="8"/>
        <end position="222"/>
    </location>
</feature>